<dbReference type="AlphaFoldDB" id="A0A7C1AVC5"/>
<organism evidence="2">
    <name type="scientific">Thermodesulforhabdus norvegica</name>
    <dbReference type="NCBI Taxonomy" id="39841"/>
    <lineage>
        <taxon>Bacteria</taxon>
        <taxon>Pseudomonadati</taxon>
        <taxon>Thermodesulfobacteriota</taxon>
        <taxon>Syntrophobacteria</taxon>
        <taxon>Syntrophobacterales</taxon>
        <taxon>Thermodesulforhabdaceae</taxon>
        <taxon>Thermodesulforhabdus</taxon>
    </lineage>
</organism>
<evidence type="ECO:0000259" key="1">
    <source>
        <dbReference type="Pfam" id="PF16565"/>
    </source>
</evidence>
<accession>A0A7C1AVC5</accession>
<comment type="caution">
    <text evidence="2">The sequence shown here is derived from an EMBL/GenBank/DDBJ whole genome shotgun (WGS) entry which is preliminary data.</text>
</comment>
<gene>
    <name evidence="2" type="ORF">ENG14_01270</name>
</gene>
<dbReference type="InterPro" id="IPR038113">
    <property type="entry name" value="MITD1_C_sf"/>
</dbReference>
<feature type="domain" description="MITD1 C-terminal phospholipase D-like" evidence="1">
    <location>
        <begin position="2"/>
        <end position="46"/>
    </location>
</feature>
<dbReference type="Proteomes" id="UP000886355">
    <property type="component" value="Unassembled WGS sequence"/>
</dbReference>
<dbReference type="Pfam" id="PF16565">
    <property type="entry name" value="MIT_C"/>
    <property type="match status" value="1"/>
</dbReference>
<dbReference type="EMBL" id="DQZW01000061">
    <property type="protein sequence ID" value="HDL89518.1"/>
    <property type="molecule type" value="Genomic_DNA"/>
</dbReference>
<evidence type="ECO:0000313" key="2">
    <source>
        <dbReference type="EMBL" id="HDL89518.1"/>
    </source>
</evidence>
<protein>
    <recommendedName>
        <fullName evidence="1">MITD1 C-terminal phospholipase D-like domain-containing protein</fullName>
    </recommendedName>
</protein>
<dbReference type="Gene3D" id="3.30.870.30">
    <property type="entry name" value="MITD, C-terminal phospholipase D-like domain"/>
    <property type="match status" value="1"/>
</dbReference>
<dbReference type="InterPro" id="IPR032341">
    <property type="entry name" value="MITD1_C"/>
</dbReference>
<name>A0A7C1AVC5_9BACT</name>
<sequence>MSKDHVIFTYSFEKDLHDQFIETDTECKSVLGQGLDIFLKALGKFTQDCRPDGGARRQRQLSL</sequence>
<reference evidence="2" key="1">
    <citation type="journal article" date="2020" name="mSystems">
        <title>Genome- and Community-Level Interaction Insights into Carbon Utilization and Element Cycling Functions of Hydrothermarchaeota in Hydrothermal Sediment.</title>
        <authorList>
            <person name="Zhou Z."/>
            <person name="Liu Y."/>
            <person name="Xu W."/>
            <person name="Pan J."/>
            <person name="Luo Z.H."/>
            <person name="Li M."/>
        </authorList>
    </citation>
    <scope>NUCLEOTIDE SEQUENCE [LARGE SCALE GENOMIC DNA]</scope>
    <source>
        <strain evidence="2">HyVt-19</strain>
    </source>
</reference>
<proteinExistence type="predicted"/>